<dbReference type="EMBL" id="CAUOFW020001225">
    <property type="protein sequence ID" value="CAK9142452.1"/>
    <property type="molecule type" value="Genomic_DNA"/>
</dbReference>
<dbReference type="PANTHER" id="PTHR33333">
    <property type="entry name" value="ERYTHROCYTE MEMBRANE PROTEIN 1-LIKE"/>
    <property type="match status" value="1"/>
</dbReference>
<sequence>MSSSGYKNMSKTQREDKILEIAKVVGIVVGAVAGIAVVGWGVSKLFSGSGPSSTIKKMMEAPGRDCYIYMEDFEQDPSGYFRSLRD</sequence>
<dbReference type="PANTHER" id="PTHR33333:SF32">
    <property type="entry name" value="PSAD1"/>
    <property type="match status" value="1"/>
</dbReference>
<name>A0ABC8RKA2_9AQUA</name>
<keyword evidence="3" id="KW-1185">Reference proteome</keyword>
<proteinExistence type="predicted"/>
<keyword evidence="1" id="KW-0812">Transmembrane</keyword>
<comment type="caution">
    <text evidence="2">The sequence shown here is derived from an EMBL/GenBank/DDBJ whole genome shotgun (WGS) entry which is preliminary data.</text>
</comment>
<protein>
    <submittedName>
        <fullName evidence="2">Uncharacterized protein</fullName>
    </submittedName>
</protein>
<evidence type="ECO:0000256" key="1">
    <source>
        <dbReference type="SAM" id="Phobius"/>
    </source>
</evidence>
<dbReference type="Proteomes" id="UP001642360">
    <property type="component" value="Unassembled WGS sequence"/>
</dbReference>
<reference evidence="2 3" key="1">
    <citation type="submission" date="2024-02" db="EMBL/GenBank/DDBJ databases">
        <authorList>
            <person name="Vignale AGUSTIN F."/>
            <person name="Sosa J E."/>
            <person name="Modenutti C."/>
        </authorList>
    </citation>
    <scope>NUCLEOTIDE SEQUENCE [LARGE SCALE GENOMIC DNA]</scope>
</reference>
<dbReference type="InterPro" id="IPR039926">
    <property type="entry name" value="Egg_app_1"/>
</dbReference>
<keyword evidence="1" id="KW-1133">Transmembrane helix</keyword>
<organism evidence="2 3">
    <name type="scientific">Ilex paraguariensis</name>
    <name type="common">yerba mate</name>
    <dbReference type="NCBI Taxonomy" id="185542"/>
    <lineage>
        <taxon>Eukaryota</taxon>
        <taxon>Viridiplantae</taxon>
        <taxon>Streptophyta</taxon>
        <taxon>Embryophyta</taxon>
        <taxon>Tracheophyta</taxon>
        <taxon>Spermatophyta</taxon>
        <taxon>Magnoliopsida</taxon>
        <taxon>eudicotyledons</taxon>
        <taxon>Gunneridae</taxon>
        <taxon>Pentapetalae</taxon>
        <taxon>asterids</taxon>
        <taxon>campanulids</taxon>
        <taxon>Aquifoliales</taxon>
        <taxon>Aquifoliaceae</taxon>
        <taxon>Ilex</taxon>
    </lineage>
</organism>
<gene>
    <name evidence="2" type="ORF">ILEXP_LOCUS10135</name>
</gene>
<feature type="transmembrane region" description="Helical" evidence="1">
    <location>
        <begin position="21"/>
        <end position="42"/>
    </location>
</feature>
<keyword evidence="1" id="KW-0472">Membrane</keyword>
<evidence type="ECO:0000313" key="3">
    <source>
        <dbReference type="Proteomes" id="UP001642360"/>
    </source>
</evidence>
<accession>A0ABC8RKA2</accession>
<dbReference type="AlphaFoldDB" id="A0ABC8RKA2"/>
<evidence type="ECO:0000313" key="2">
    <source>
        <dbReference type="EMBL" id="CAK9142452.1"/>
    </source>
</evidence>